<dbReference type="Proteomes" id="UP000326202">
    <property type="component" value="Chromosome"/>
</dbReference>
<reference evidence="3 4" key="1">
    <citation type="submission" date="2019-08" db="EMBL/GenBank/DDBJ databases">
        <title>Hyperibacter terrae gen. nov., sp. nov. and Hyperibacter viscosus sp. nov., two new members in the family Rhodospirillaceae isolated from the rhizosphere of Hypericum perforatum.</title>
        <authorList>
            <person name="Noviana Z."/>
        </authorList>
    </citation>
    <scope>NUCLEOTIDE SEQUENCE [LARGE SCALE GENOMIC DNA]</scope>
    <source>
        <strain evidence="3 4">R5913</strain>
    </source>
</reference>
<protein>
    <recommendedName>
        <fullName evidence="5">VWFA domain-containing protein</fullName>
    </recommendedName>
</protein>
<dbReference type="KEGG" id="htq:FRZ44_49790"/>
<dbReference type="InterPro" id="IPR036465">
    <property type="entry name" value="vWFA_dom_sf"/>
</dbReference>
<feature type="chain" id="PRO_5023902042" description="VWFA domain-containing protein" evidence="2">
    <location>
        <begin position="24"/>
        <end position="251"/>
    </location>
</feature>
<dbReference type="InterPro" id="IPR010607">
    <property type="entry name" value="DUF1194"/>
</dbReference>
<name>A0A5J6MQI5_9PROT</name>
<evidence type="ECO:0000313" key="4">
    <source>
        <dbReference type="Proteomes" id="UP000326202"/>
    </source>
</evidence>
<feature type="signal peptide" evidence="2">
    <location>
        <begin position="1"/>
        <end position="23"/>
    </location>
</feature>
<dbReference type="Gene3D" id="3.40.50.410">
    <property type="entry name" value="von Willebrand factor, type A domain"/>
    <property type="match status" value="1"/>
</dbReference>
<keyword evidence="4" id="KW-1185">Reference proteome</keyword>
<accession>A0A5J6MQI5</accession>
<dbReference type="SUPFAM" id="SSF53300">
    <property type="entry name" value="vWA-like"/>
    <property type="match status" value="1"/>
</dbReference>
<feature type="region of interest" description="Disordered" evidence="1">
    <location>
        <begin position="232"/>
        <end position="251"/>
    </location>
</feature>
<evidence type="ECO:0000256" key="1">
    <source>
        <dbReference type="SAM" id="MobiDB-lite"/>
    </source>
</evidence>
<organism evidence="3 4">
    <name type="scientific">Hypericibacter terrae</name>
    <dbReference type="NCBI Taxonomy" id="2602015"/>
    <lineage>
        <taxon>Bacteria</taxon>
        <taxon>Pseudomonadati</taxon>
        <taxon>Pseudomonadota</taxon>
        <taxon>Alphaproteobacteria</taxon>
        <taxon>Rhodospirillales</taxon>
        <taxon>Dongiaceae</taxon>
        <taxon>Hypericibacter</taxon>
    </lineage>
</organism>
<dbReference type="EMBL" id="CP042906">
    <property type="protein sequence ID" value="QEX19664.1"/>
    <property type="molecule type" value="Genomic_DNA"/>
</dbReference>
<dbReference type="Pfam" id="PF06707">
    <property type="entry name" value="DUF1194"/>
    <property type="match status" value="1"/>
</dbReference>
<evidence type="ECO:0000313" key="3">
    <source>
        <dbReference type="EMBL" id="QEX19664.1"/>
    </source>
</evidence>
<gene>
    <name evidence="3" type="ORF">FRZ44_49790</name>
</gene>
<dbReference type="RefSeq" id="WP_151179710.1">
    <property type="nucleotide sequence ID" value="NZ_CP042906.1"/>
</dbReference>
<evidence type="ECO:0008006" key="5">
    <source>
        <dbReference type="Google" id="ProtNLM"/>
    </source>
</evidence>
<dbReference type="AlphaFoldDB" id="A0A5J6MQI5"/>
<sequence>MGRARDLLLGLLLSAAVATVAQAGEPVDLELVLAGDASGSIDADELQLQRQGYADAITDPRVLDVICEGAHGAVAVAYIEWAGSFSTDLVVDWQVIRDAGSAQAFADALLHAPRRAQGFNSIGAGVVLATRLIQTNNYEGTRRVIDVSGDGPDVGAPKVDVARDAAVAAGITINAVAIDSHDESAFSNGIPLATHFANHVIGGPGAFVTEADGLSSFRETLLAKLVREISGAPAPGPRLASRPKPLSWPPG</sequence>
<dbReference type="OrthoDB" id="9792179at2"/>
<proteinExistence type="predicted"/>
<keyword evidence="2" id="KW-0732">Signal</keyword>
<evidence type="ECO:0000256" key="2">
    <source>
        <dbReference type="SAM" id="SignalP"/>
    </source>
</evidence>